<keyword evidence="5" id="KW-1185">Reference proteome</keyword>
<proteinExistence type="predicted"/>
<reference evidence="5" key="1">
    <citation type="submission" date="2017-06" db="EMBL/GenBank/DDBJ databases">
        <authorList>
            <person name="Cremers G."/>
        </authorList>
    </citation>
    <scope>NUCLEOTIDE SEQUENCE [LARGE SCALE GENOMIC DNA]</scope>
</reference>
<dbReference type="Gene3D" id="1.10.1130.10">
    <property type="entry name" value="Flavocytochrome C3, Chain A"/>
    <property type="match status" value="1"/>
</dbReference>
<dbReference type="InterPro" id="IPR036280">
    <property type="entry name" value="Multihaem_cyt_sf"/>
</dbReference>
<dbReference type="AlphaFoldDB" id="A0A284VSN5"/>
<keyword evidence="1" id="KW-0732">Signal</keyword>
<gene>
    <name evidence="4" type="ORF">MNV_630014</name>
</gene>
<keyword evidence="2" id="KW-0812">Transmembrane</keyword>
<dbReference type="Pfam" id="PF10342">
    <property type="entry name" value="Kre9_KNH"/>
    <property type="match status" value="1"/>
</dbReference>
<feature type="transmembrane region" description="Helical" evidence="2">
    <location>
        <begin position="60"/>
        <end position="80"/>
    </location>
</feature>
<name>A0A284VSN5_9EURY</name>
<feature type="domain" description="Yeast cell wall synthesis Kre9/Knh1-like N-terminal" evidence="3">
    <location>
        <begin position="163"/>
        <end position="253"/>
    </location>
</feature>
<accession>A0A284VSN5</accession>
<evidence type="ECO:0000256" key="1">
    <source>
        <dbReference type="ARBA" id="ARBA00022729"/>
    </source>
</evidence>
<dbReference type="EMBL" id="FZMP01000211">
    <property type="protein sequence ID" value="SNQ62229.1"/>
    <property type="molecule type" value="Genomic_DNA"/>
</dbReference>
<evidence type="ECO:0000313" key="4">
    <source>
        <dbReference type="EMBL" id="SNQ62229.1"/>
    </source>
</evidence>
<dbReference type="Proteomes" id="UP000218615">
    <property type="component" value="Unassembled WGS sequence"/>
</dbReference>
<keyword evidence="2" id="KW-0472">Membrane</keyword>
<dbReference type="SUPFAM" id="SSF48695">
    <property type="entry name" value="Multiheme cytochromes"/>
    <property type="match status" value="1"/>
</dbReference>
<protein>
    <recommendedName>
        <fullName evidence="3">Yeast cell wall synthesis Kre9/Knh1-like N-terminal domain-containing protein</fullName>
    </recommendedName>
</protein>
<keyword evidence="2" id="KW-1133">Transmembrane helix</keyword>
<dbReference type="InterPro" id="IPR018466">
    <property type="entry name" value="Kre9/Knh1-like_N"/>
</dbReference>
<evidence type="ECO:0000313" key="5">
    <source>
        <dbReference type="Proteomes" id="UP000218615"/>
    </source>
</evidence>
<evidence type="ECO:0000259" key="3">
    <source>
        <dbReference type="Pfam" id="PF10342"/>
    </source>
</evidence>
<evidence type="ECO:0000256" key="2">
    <source>
        <dbReference type="SAM" id="Phobius"/>
    </source>
</evidence>
<organism evidence="4 5">
    <name type="scientific">Candidatus Methanoperedens nitratireducens</name>
    <dbReference type="NCBI Taxonomy" id="1392998"/>
    <lineage>
        <taxon>Archaea</taxon>
        <taxon>Methanobacteriati</taxon>
        <taxon>Methanobacteriota</taxon>
        <taxon>Stenosarchaea group</taxon>
        <taxon>Methanomicrobia</taxon>
        <taxon>Methanosarcinales</taxon>
        <taxon>ANME-2 cluster</taxon>
        <taxon>Candidatus Methanoperedentaceae</taxon>
        <taxon>Candidatus Methanoperedens</taxon>
    </lineage>
</organism>
<sequence>MSCQQQSFCDSGIVSYNNFTRKYGVMAFNNLGKYMPTDYIKGRINKEIIKKVGDKNMKQTYKILISVFVILILISTSIATKPTPDPYEDCRSCHTTNVEGRHQYFSIIGKYACEDCHPFINNLMITEKDCKNCHNGTAFWANPDLNPGKPLHIPASITVASPKGDIWPRGTTQTIKWNYTGNPGPNVTIELLKGGLLNQNIVSSIIKGTGGSGYYNWAIPKSIEIGNDYQVKIRSMVSTTNNTYMNTSNDFTIQIK</sequence>